<dbReference type="Proteomes" id="UP001501469">
    <property type="component" value="Unassembled WGS sequence"/>
</dbReference>
<dbReference type="RefSeq" id="WP_345053337.1">
    <property type="nucleotide sequence ID" value="NZ_BAABDK010000016.1"/>
</dbReference>
<proteinExistence type="predicted"/>
<keyword evidence="4" id="KW-1185">Reference proteome</keyword>
<evidence type="ECO:0000313" key="3">
    <source>
        <dbReference type="EMBL" id="GAA4034676.1"/>
    </source>
</evidence>
<evidence type="ECO:0000256" key="1">
    <source>
        <dbReference type="SAM" id="MobiDB-lite"/>
    </source>
</evidence>
<evidence type="ECO:0000256" key="2">
    <source>
        <dbReference type="SAM" id="SignalP"/>
    </source>
</evidence>
<feature type="chain" id="PRO_5045864411" description="Lipoprotein" evidence="2">
    <location>
        <begin position="19"/>
        <end position="112"/>
    </location>
</feature>
<organism evidence="3 4">
    <name type="scientific">Hymenobacter glaciei</name>
    <dbReference type="NCBI Taxonomy" id="877209"/>
    <lineage>
        <taxon>Bacteria</taxon>
        <taxon>Pseudomonadati</taxon>
        <taxon>Bacteroidota</taxon>
        <taxon>Cytophagia</taxon>
        <taxon>Cytophagales</taxon>
        <taxon>Hymenobacteraceae</taxon>
        <taxon>Hymenobacter</taxon>
    </lineage>
</organism>
<dbReference type="PROSITE" id="PS51257">
    <property type="entry name" value="PROKAR_LIPOPROTEIN"/>
    <property type="match status" value="1"/>
</dbReference>
<dbReference type="EMBL" id="BAABDK010000016">
    <property type="protein sequence ID" value="GAA4034676.1"/>
    <property type="molecule type" value="Genomic_DNA"/>
</dbReference>
<evidence type="ECO:0008006" key="5">
    <source>
        <dbReference type="Google" id="ProtNLM"/>
    </source>
</evidence>
<protein>
    <recommendedName>
        <fullName evidence="5">Lipoprotein</fullName>
    </recommendedName>
</protein>
<comment type="caution">
    <text evidence="3">The sequence shown here is derived from an EMBL/GenBank/DDBJ whole genome shotgun (WGS) entry which is preliminary data.</text>
</comment>
<keyword evidence="2" id="KW-0732">Signal</keyword>
<feature type="region of interest" description="Disordered" evidence="1">
    <location>
        <begin position="66"/>
        <end position="112"/>
    </location>
</feature>
<reference evidence="4" key="1">
    <citation type="journal article" date="2019" name="Int. J. Syst. Evol. Microbiol.">
        <title>The Global Catalogue of Microorganisms (GCM) 10K type strain sequencing project: providing services to taxonomists for standard genome sequencing and annotation.</title>
        <authorList>
            <consortium name="The Broad Institute Genomics Platform"/>
            <consortium name="The Broad Institute Genome Sequencing Center for Infectious Disease"/>
            <person name="Wu L."/>
            <person name="Ma J."/>
        </authorList>
    </citation>
    <scope>NUCLEOTIDE SEQUENCE [LARGE SCALE GENOMIC DNA]</scope>
    <source>
        <strain evidence="4">JCM 17225</strain>
    </source>
</reference>
<name>A0ABP7U1X7_9BACT</name>
<feature type="signal peptide" evidence="2">
    <location>
        <begin position="1"/>
        <end position="18"/>
    </location>
</feature>
<accession>A0ABP7U1X7</accession>
<gene>
    <name evidence="3" type="ORF">GCM10022409_18890</name>
</gene>
<evidence type="ECO:0000313" key="4">
    <source>
        <dbReference type="Proteomes" id="UP001501469"/>
    </source>
</evidence>
<sequence length="112" mass="11601">MKLTLRPALALLLGTALAASLSSCDYNWSPGVNPQFQHGFTNPPGWHNADVNRDSINYKQKAYTPIGTGSAAGIKNGTVQDKLDSAPAGSSATGGQSASGQMGDVEQAQPKK</sequence>
<feature type="compositionally biased region" description="Low complexity" evidence="1">
    <location>
        <begin position="85"/>
        <end position="100"/>
    </location>
</feature>